<organism evidence="2 3">
    <name type="scientific">Russula ochroleuca</name>
    <dbReference type="NCBI Taxonomy" id="152965"/>
    <lineage>
        <taxon>Eukaryota</taxon>
        <taxon>Fungi</taxon>
        <taxon>Dikarya</taxon>
        <taxon>Basidiomycota</taxon>
        <taxon>Agaricomycotina</taxon>
        <taxon>Agaricomycetes</taxon>
        <taxon>Russulales</taxon>
        <taxon>Russulaceae</taxon>
        <taxon>Russula</taxon>
    </lineage>
</organism>
<evidence type="ECO:0000256" key="1">
    <source>
        <dbReference type="SAM" id="MobiDB-lite"/>
    </source>
</evidence>
<dbReference type="GO" id="GO:0046403">
    <property type="term" value="F:polynucleotide 3'-phosphatase activity"/>
    <property type="evidence" value="ECO:0007669"/>
    <property type="project" value="TreeGrafter"/>
</dbReference>
<dbReference type="InterPro" id="IPR006549">
    <property type="entry name" value="HAD-SF_hydro_IIIA"/>
</dbReference>
<dbReference type="NCBIfam" id="TIGR01662">
    <property type="entry name" value="HAD-SF-IIIA"/>
    <property type="match status" value="1"/>
</dbReference>
<dbReference type="InterPro" id="IPR013954">
    <property type="entry name" value="PNK3P"/>
</dbReference>
<dbReference type="InterPro" id="IPR036412">
    <property type="entry name" value="HAD-like_sf"/>
</dbReference>
<dbReference type="PANTHER" id="PTHR12083">
    <property type="entry name" value="BIFUNCTIONAL POLYNUCLEOTIDE PHOSPHATASE/KINASE"/>
    <property type="match status" value="1"/>
</dbReference>
<evidence type="ECO:0000313" key="3">
    <source>
        <dbReference type="Proteomes" id="UP000759537"/>
    </source>
</evidence>
<dbReference type="GO" id="GO:0006281">
    <property type="term" value="P:DNA repair"/>
    <property type="evidence" value="ECO:0007669"/>
    <property type="project" value="TreeGrafter"/>
</dbReference>
<accession>A0A9P5N0K2</accession>
<reference evidence="2" key="2">
    <citation type="journal article" date="2020" name="Nat. Commun.">
        <title>Large-scale genome sequencing of mycorrhizal fungi provides insights into the early evolution of symbiotic traits.</title>
        <authorList>
            <person name="Miyauchi S."/>
            <person name="Kiss E."/>
            <person name="Kuo A."/>
            <person name="Drula E."/>
            <person name="Kohler A."/>
            <person name="Sanchez-Garcia M."/>
            <person name="Morin E."/>
            <person name="Andreopoulos B."/>
            <person name="Barry K.W."/>
            <person name="Bonito G."/>
            <person name="Buee M."/>
            <person name="Carver A."/>
            <person name="Chen C."/>
            <person name="Cichocki N."/>
            <person name="Clum A."/>
            <person name="Culley D."/>
            <person name="Crous P.W."/>
            <person name="Fauchery L."/>
            <person name="Girlanda M."/>
            <person name="Hayes R.D."/>
            <person name="Keri Z."/>
            <person name="LaButti K."/>
            <person name="Lipzen A."/>
            <person name="Lombard V."/>
            <person name="Magnuson J."/>
            <person name="Maillard F."/>
            <person name="Murat C."/>
            <person name="Nolan M."/>
            <person name="Ohm R.A."/>
            <person name="Pangilinan J."/>
            <person name="Pereira M.F."/>
            <person name="Perotto S."/>
            <person name="Peter M."/>
            <person name="Pfister S."/>
            <person name="Riley R."/>
            <person name="Sitrit Y."/>
            <person name="Stielow J.B."/>
            <person name="Szollosi G."/>
            <person name="Zifcakova L."/>
            <person name="Stursova M."/>
            <person name="Spatafora J.W."/>
            <person name="Tedersoo L."/>
            <person name="Vaario L.M."/>
            <person name="Yamada A."/>
            <person name="Yan M."/>
            <person name="Wang P."/>
            <person name="Xu J."/>
            <person name="Bruns T."/>
            <person name="Baldrian P."/>
            <person name="Vilgalys R."/>
            <person name="Dunand C."/>
            <person name="Henrissat B."/>
            <person name="Grigoriev I.V."/>
            <person name="Hibbett D."/>
            <person name="Nagy L.G."/>
            <person name="Martin F.M."/>
        </authorList>
    </citation>
    <scope>NUCLEOTIDE SEQUENCE</scope>
    <source>
        <strain evidence="2">Prilba</strain>
    </source>
</reference>
<keyword evidence="2" id="KW-0418">Kinase</keyword>
<dbReference type="InterPro" id="IPR023214">
    <property type="entry name" value="HAD_sf"/>
</dbReference>
<dbReference type="Pfam" id="PF08645">
    <property type="entry name" value="PNK3P"/>
    <property type="match status" value="1"/>
</dbReference>
<keyword evidence="2" id="KW-0808">Transferase</keyword>
<protein>
    <submittedName>
        <fullName evidence="2">Polynucleotide kinase 3 phosphatase-domain-containing protein</fullName>
    </submittedName>
</protein>
<gene>
    <name evidence="2" type="ORF">DFH94DRAFT_721502</name>
</gene>
<comment type="caution">
    <text evidence="2">The sequence shown here is derived from an EMBL/GenBank/DDBJ whole genome shotgun (WGS) entry which is preliminary data.</text>
</comment>
<dbReference type="PANTHER" id="PTHR12083:SF9">
    <property type="entry name" value="BIFUNCTIONAL POLYNUCLEOTIDE PHOSPHATASE_KINASE"/>
    <property type="match status" value="1"/>
</dbReference>
<dbReference type="Proteomes" id="UP000759537">
    <property type="component" value="Unassembled WGS sequence"/>
</dbReference>
<dbReference type="Gene3D" id="3.40.50.300">
    <property type="entry name" value="P-loop containing nucleotide triphosphate hydrolases"/>
    <property type="match status" value="1"/>
</dbReference>
<dbReference type="GO" id="GO:0003690">
    <property type="term" value="F:double-stranded DNA binding"/>
    <property type="evidence" value="ECO:0007669"/>
    <property type="project" value="TreeGrafter"/>
</dbReference>
<dbReference type="FunFam" id="3.40.50.300:FF:000737">
    <property type="entry name" value="Bifunctional polynucleotide phosphatase/kinase"/>
    <property type="match status" value="1"/>
</dbReference>
<reference evidence="2" key="1">
    <citation type="submission" date="2019-10" db="EMBL/GenBank/DDBJ databases">
        <authorList>
            <consortium name="DOE Joint Genome Institute"/>
            <person name="Kuo A."/>
            <person name="Miyauchi S."/>
            <person name="Kiss E."/>
            <person name="Drula E."/>
            <person name="Kohler A."/>
            <person name="Sanchez-Garcia M."/>
            <person name="Andreopoulos B."/>
            <person name="Barry K.W."/>
            <person name="Bonito G."/>
            <person name="Buee M."/>
            <person name="Carver A."/>
            <person name="Chen C."/>
            <person name="Cichocki N."/>
            <person name="Clum A."/>
            <person name="Culley D."/>
            <person name="Crous P.W."/>
            <person name="Fauchery L."/>
            <person name="Girlanda M."/>
            <person name="Hayes R."/>
            <person name="Keri Z."/>
            <person name="LaButti K."/>
            <person name="Lipzen A."/>
            <person name="Lombard V."/>
            <person name="Magnuson J."/>
            <person name="Maillard F."/>
            <person name="Morin E."/>
            <person name="Murat C."/>
            <person name="Nolan M."/>
            <person name="Ohm R."/>
            <person name="Pangilinan J."/>
            <person name="Pereira M."/>
            <person name="Perotto S."/>
            <person name="Peter M."/>
            <person name="Riley R."/>
            <person name="Sitrit Y."/>
            <person name="Stielow B."/>
            <person name="Szollosi G."/>
            <person name="Zifcakova L."/>
            <person name="Stursova M."/>
            <person name="Spatafora J.W."/>
            <person name="Tedersoo L."/>
            <person name="Vaario L.-M."/>
            <person name="Yamada A."/>
            <person name="Yan M."/>
            <person name="Wang P."/>
            <person name="Xu J."/>
            <person name="Bruns T."/>
            <person name="Baldrian P."/>
            <person name="Vilgalys R."/>
            <person name="Henrissat B."/>
            <person name="Grigoriev I.V."/>
            <person name="Hibbett D."/>
            <person name="Nagy L.G."/>
            <person name="Martin F.M."/>
        </authorList>
    </citation>
    <scope>NUCLEOTIDE SEQUENCE</scope>
    <source>
        <strain evidence="2">Prilba</strain>
    </source>
</reference>
<name>A0A9P5N0K2_9AGAM</name>
<dbReference type="InterPro" id="IPR027417">
    <property type="entry name" value="P-loop_NTPase"/>
</dbReference>
<dbReference type="AlphaFoldDB" id="A0A9P5N0K2"/>
<dbReference type="OrthoDB" id="19045at2759"/>
<feature type="region of interest" description="Disordered" evidence="1">
    <location>
        <begin position="1"/>
        <end position="42"/>
    </location>
</feature>
<dbReference type="Gene3D" id="3.40.50.1000">
    <property type="entry name" value="HAD superfamily/HAD-like"/>
    <property type="match status" value="1"/>
</dbReference>
<dbReference type="EMBL" id="WHVB01000004">
    <property type="protein sequence ID" value="KAF8483401.1"/>
    <property type="molecule type" value="Genomic_DNA"/>
</dbReference>
<dbReference type="Pfam" id="PF13671">
    <property type="entry name" value="AAA_33"/>
    <property type="match status" value="1"/>
</dbReference>
<sequence>MSASKNEHGGSSSSVKRKRDHPGDSPGSSQGVSRPDAKVPKLFPIFEKRGAGDEGAEEHKPFRWLKPSLGPTRSCLHGVHLAPTASERVAAFDLDGTVIKSHFIQVGRTGGKQQRVVKRQASGLEWEWWRAVVPQKLKDAHDSGFSVVLMSNQFLKSSELVEWKKKIPLIAAAIPELPFRIFAATARDGHRKPMPGMWSELERIFAQDGITIDKNDSYFVGDAAGRADDFASTDRKFALNVGIQFYTPEEYFLKISPASYTLPGFHVSSLKEYSQGSLAILPSDPQTEIVLFAGPPCLGKSTFFRTHFASAGYVHVNQDTLGSRPKCLKAAEEALAAGKSCVIDNTNRDVQTRKYYLDIAKRLQVPARCFVFQGSVELAWHNNLYRTYARPASVIAREPARSFLPYTALTSFENAYEAPSVKEGFNEVRDVPWKFEGSEEERRCWSMWLQVDGK</sequence>
<dbReference type="SUPFAM" id="SSF52540">
    <property type="entry name" value="P-loop containing nucleoside triphosphate hydrolases"/>
    <property type="match status" value="1"/>
</dbReference>
<dbReference type="SUPFAM" id="SSF56784">
    <property type="entry name" value="HAD-like"/>
    <property type="match status" value="1"/>
</dbReference>
<keyword evidence="3" id="KW-1185">Reference proteome</keyword>
<proteinExistence type="predicted"/>
<evidence type="ECO:0000313" key="2">
    <source>
        <dbReference type="EMBL" id="KAF8483401.1"/>
    </source>
</evidence>
<dbReference type="GO" id="GO:0046404">
    <property type="term" value="F:ATP-dependent polydeoxyribonucleotide 5'-hydroxyl-kinase activity"/>
    <property type="evidence" value="ECO:0007669"/>
    <property type="project" value="TreeGrafter"/>
</dbReference>